<dbReference type="AlphaFoldDB" id="A0A1J5Q092"/>
<evidence type="ECO:0000313" key="1">
    <source>
        <dbReference type="EMBL" id="OIQ73439.1"/>
    </source>
</evidence>
<comment type="caution">
    <text evidence="1">The sequence shown here is derived from an EMBL/GenBank/DDBJ whole genome shotgun (WGS) entry which is preliminary data.</text>
</comment>
<dbReference type="EMBL" id="MLJW01002869">
    <property type="protein sequence ID" value="OIQ73439.1"/>
    <property type="molecule type" value="Genomic_DNA"/>
</dbReference>
<organism evidence="1">
    <name type="scientific">mine drainage metagenome</name>
    <dbReference type="NCBI Taxonomy" id="410659"/>
    <lineage>
        <taxon>unclassified sequences</taxon>
        <taxon>metagenomes</taxon>
        <taxon>ecological metagenomes</taxon>
    </lineage>
</organism>
<name>A0A1J5Q092_9ZZZZ</name>
<proteinExistence type="predicted"/>
<accession>A0A1J5Q092</accession>
<reference evidence="1" key="1">
    <citation type="submission" date="2016-10" db="EMBL/GenBank/DDBJ databases">
        <title>Sequence of Gallionella enrichment culture.</title>
        <authorList>
            <person name="Poehlein A."/>
            <person name="Muehling M."/>
            <person name="Daniel R."/>
        </authorList>
    </citation>
    <scope>NUCLEOTIDE SEQUENCE</scope>
</reference>
<gene>
    <name evidence="1" type="ORF">GALL_449220</name>
</gene>
<protein>
    <submittedName>
        <fullName evidence="1">Uncharacterized protein</fullName>
    </submittedName>
</protein>
<sequence>MFRQTADVVVALDNHGFFVFAATRLNHIRVNSALGQPRRAFDTATPTNAFVKRASKCFYFMSTLSSQGKRLCLKYLYKFTTNNFSFGLRIAHTSELSQKLGRRIHPNHPGMQFAGKHVHHHVAFVQAQQTMVNKNAGQLVTNGAMNQGRSHRRVHTSREAQNHFFVTDLGTDLFHRLADVVAHDPVGPCTADAKHKALQNRCAA</sequence>